<evidence type="ECO:0000259" key="1">
    <source>
        <dbReference type="Pfam" id="PF02720"/>
    </source>
</evidence>
<accession>A0A4Y8KPG0</accession>
<dbReference type="Proteomes" id="UP000298218">
    <property type="component" value="Unassembled WGS sequence"/>
</dbReference>
<dbReference type="OrthoDB" id="5106027at2"/>
<dbReference type="AlphaFoldDB" id="A0A4Y8KPG0"/>
<gene>
    <name evidence="2" type="ORF">E3T53_05150</name>
</gene>
<proteinExistence type="predicted"/>
<evidence type="ECO:0000313" key="3">
    <source>
        <dbReference type="Proteomes" id="UP000298218"/>
    </source>
</evidence>
<keyword evidence="3" id="KW-1185">Reference proteome</keyword>
<sequence length="184" mass="20092">MINLVKGDAQVGALIDRVMYVEKVIVWAQASRVEAVDRAFTRATDVAQTGKATGTDRWDARYAAERAMTAEIACALRIPQSTAAGLWRESRCLTHALPLTLAALRAGQISARHAQRMIDHVASIPSRSQREFEAAALPFAVTLTVSKFDLKARLLREGLHPGSLEGYGLIDPEAAHRLVGHPDR</sequence>
<reference evidence="2 3" key="1">
    <citation type="submission" date="2019-03" db="EMBL/GenBank/DDBJ databases">
        <title>Genomics of glacier-inhabiting Cryobacterium strains.</title>
        <authorList>
            <person name="Liu Q."/>
            <person name="Xin Y.-H."/>
        </authorList>
    </citation>
    <scope>NUCLEOTIDE SEQUENCE [LARGE SCALE GENOMIC DNA]</scope>
    <source>
        <strain evidence="2 3">CGMCC 1.4292</strain>
    </source>
</reference>
<name>A0A4Y8KPG0_9MICO</name>
<dbReference type="InterPro" id="IPR003870">
    <property type="entry name" value="DUF222"/>
</dbReference>
<evidence type="ECO:0000313" key="2">
    <source>
        <dbReference type="EMBL" id="TFD80467.1"/>
    </source>
</evidence>
<protein>
    <submittedName>
        <fullName evidence="2">DUF222 domain-containing protein</fullName>
    </submittedName>
</protein>
<feature type="domain" description="DUF222" evidence="1">
    <location>
        <begin position="28"/>
        <end position="140"/>
    </location>
</feature>
<organism evidence="2 3">
    <name type="scientific">Cryobacterium psychrophilum</name>
    <dbReference type="NCBI Taxonomy" id="41988"/>
    <lineage>
        <taxon>Bacteria</taxon>
        <taxon>Bacillati</taxon>
        <taxon>Actinomycetota</taxon>
        <taxon>Actinomycetes</taxon>
        <taxon>Micrococcales</taxon>
        <taxon>Microbacteriaceae</taxon>
        <taxon>Cryobacterium</taxon>
    </lineage>
</organism>
<dbReference type="EMBL" id="SOHQ01000015">
    <property type="protein sequence ID" value="TFD80467.1"/>
    <property type="molecule type" value="Genomic_DNA"/>
</dbReference>
<dbReference type="Pfam" id="PF02720">
    <property type="entry name" value="DUF222"/>
    <property type="match status" value="1"/>
</dbReference>
<dbReference type="RefSeq" id="WP_134171589.1">
    <property type="nucleotide sequence ID" value="NZ_SODI01000001.1"/>
</dbReference>
<comment type="caution">
    <text evidence="2">The sequence shown here is derived from an EMBL/GenBank/DDBJ whole genome shotgun (WGS) entry which is preliminary data.</text>
</comment>